<name>A0A1I1ELZ2_NATHA</name>
<protein>
    <submittedName>
        <fullName evidence="2">Uncharacterized protein</fullName>
    </submittedName>
</protein>
<dbReference type="EMBL" id="FOKW01000002">
    <property type="protein sequence ID" value="SFB86518.1"/>
    <property type="molecule type" value="Genomic_DNA"/>
</dbReference>
<feature type="region of interest" description="Disordered" evidence="1">
    <location>
        <begin position="1"/>
        <end position="22"/>
    </location>
</feature>
<evidence type="ECO:0000313" key="3">
    <source>
        <dbReference type="Proteomes" id="UP000199161"/>
    </source>
</evidence>
<proteinExistence type="predicted"/>
<gene>
    <name evidence="2" type="ORF">SAMN05444422_102462</name>
</gene>
<reference evidence="3" key="1">
    <citation type="submission" date="2016-10" db="EMBL/GenBank/DDBJ databases">
        <authorList>
            <person name="Varghese N."/>
            <person name="Submissions S."/>
        </authorList>
    </citation>
    <scope>NUCLEOTIDE SEQUENCE [LARGE SCALE GENOMIC DNA]</scope>
    <source>
        <strain evidence="3">DSM 13078</strain>
    </source>
</reference>
<keyword evidence="3" id="KW-1185">Reference proteome</keyword>
<accession>A0A1I1ELZ2</accession>
<organism evidence="2 3">
    <name type="scientific">Natronobacterium haloterrestre</name>
    <name type="common">Halobiforma haloterrestris</name>
    <dbReference type="NCBI Taxonomy" id="148448"/>
    <lineage>
        <taxon>Archaea</taxon>
        <taxon>Methanobacteriati</taxon>
        <taxon>Methanobacteriota</taxon>
        <taxon>Stenosarchaea group</taxon>
        <taxon>Halobacteria</taxon>
        <taxon>Halobacteriales</taxon>
        <taxon>Natrialbaceae</taxon>
        <taxon>Natronobacterium</taxon>
    </lineage>
</organism>
<sequence>MSTAVDVARSGHEDDEEPDPFGEARIEVDADELRTVAPGAWLSGVSSRLNDAIDRFTWDR</sequence>
<evidence type="ECO:0000313" key="2">
    <source>
        <dbReference type="EMBL" id="SFB86518.1"/>
    </source>
</evidence>
<dbReference type="Pfam" id="PF26029">
    <property type="entry name" value="DUF8007"/>
    <property type="match status" value="1"/>
</dbReference>
<dbReference type="AlphaFoldDB" id="A0A1I1ELZ2"/>
<dbReference type="Proteomes" id="UP000199161">
    <property type="component" value="Unassembled WGS sequence"/>
</dbReference>
<evidence type="ECO:0000256" key="1">
    <source>
        <dbReference type="SAM" id="MobiDB-lite"/>
    </source>
</evidence>
<dbReference type="InterPro" id="IPR058320">
    <property type="entry name" value="DUF8007"/>
</dbReference>